<evidence type="ECO:0000313" key="5">
    <source>
        <dbReference type="EMBL" id="RXE56835.1"/>
    </source>
</evidence>
<dbReference type="Pfam" id="PF00160">
    <property type="entry name" value="Pro_isomerase"/>
    <property type="match status" value="1"/>
</dbReference>
<dbReference type="PROSITE" id="PS00170">
    <property type="entry name" value="CSA_PPIASE_1"/>
    <property type="match status" value="1"/>
</dbReference>
<comment type="caution">
    <text evidence="5">The sequence shown here is derived from an EMBL/GenBank/DDBJ whole genome shotgun (WGS) entry which is preliminary data.</text>
</comment>
<sequence>MADQTEGKKVVLHTTMGDIVLRLYDDMPVTAGNFEKLVNKGFYDGTPFHRVISKFMIQGGDPTGTGTGGPGYTIKDEFVKGRSNRRGTISMANTGRPNTGGSQFFINLVDNTFLDWDNPSTPSAHPVFGEVVEGMEVVDAIGKVKTNNADRPQKPVTIEKAEML</sequence>
<reference evidence="5 6" key="1">
    <citation type="journal article" date="2015" name="Int. J. Syst. Evol. Microbiol.">
        <title>Methanoculleus taiwanensis sp. nov., a methanogen isolated from deep marine sediment at the deformation front area near Taiwan.</title>
        <authorList>
            <person name="Weng C.Y."/>
            <person name="Chen S.C."/>
            <person name="Lai M.C."/>
            <person name="Wu S.Y."/>
            <person name="Lin S."/>
            <person name="Yang T.F."/>
            <person name="Chen P.C."/>
        </authorList>
    </citation>
    <scope>NUCLEOTIDE SEQUENCE [LARGE SCALE GENOMIC DNA]</scope>
    <source>
        <strain evidence="5 6">CYW4</strain>
    </source>
</reference>
<accession>A0A498H3N1</accession>
<evidence type="ECO:0000256" key="2">
    <source>
        <dbReference type="ARBA" id="ARBA00023110"/>
    </source>
</evidence>
<dbReference type="PROSITE" id="PS50072">
    <property type="entry name" value="CSA_PPIASE_2"/>
    <property type="match status" value="1"/>
</dbReference>
<dbReference type="InterPro" id="IPR024936">
    <property type="entry name" value="Cyclophilin-type_PPIase"/>
</dbReference>
<dbReference type="AlphaFoldDB" id="A0A498H3N1"/>
<evidence type="ECO:0000259" key="4">
    <source>
        <dbReference type="PROSITE" id="PS50072"/>
    </source>
</evidence>
<keyword evidence="3 5" id="KW-0413">Isomerase</keyword>
<dbReference type="PRINTS" id="PR00153">
    <property type="entry name" value="CSAPPISMRASE"/>
</dbReference>
<evidence type="ECO:0000256" key="1">
    <source>
        <dbReference type="ARBA" id="ARBA00013194"/>
    </source>
</evidence>
<dbReference type="Gene3D" id="2.40.100.10">
    <property type="entry name" value="Cyclophilin-like"/>
    <property type="match status" value="1"/>
</dbReference>
<organism evidence="5 6">
    <name type="scientific">Methanoculleus taiwanensis</name>
    <dbReference type="NCBI Taxonomy" id="1550565"/>
    <lineage>
        <taxon>Archaea</taxon>
        <taxon>Methanobacteriati</taxon>
        <taxon>Methanobacteriota</taxon>
        <taxon>Stenosarchaea group</taxon>
        <taxon>Methanomicrobia</taxon>
        <taxon>Methanomicrobiales</taxon>
        <taxon>Methanomicrobiaceae</taxon>
        <taxon>Methanoculleus</taxon>
    </lineage>
</organism>
<dbReference type="OrthoDB" id="12184at2157"/>
<dbReference type="SUPFAM" id="SSF50891">
    <property type="entry name" value="Cyclophilin-like"/>
    <property type="match status" value="1"/>
</dbReference>
<name>A0A498H3N1_9EURY</name>
<dbReference type="EC" id="5.2.1.8" evidence="1"/>
<protein>
    <recommendedName>
        <fullName evidence="1">peptidylprolyl isomerase</fullName>
        <ecNumber evidence="1">5.2.1.8</ecNumber>
    </recommendedName>
</protein>
<dbReference type="GO" id="GO:0006457">
    <property type="term" value="P:protein folding"/>
    <property type="evidence" value="ECO:0007669"/>
    <property type="project" value="InterPro"/>
</dbReference>
<keyword evidence="2" id="KW-0697">Rotamase</keyword>
<keyword evidence="6" id="KW-1185">Reference proteome</keyword>
<dbReference type="RefSeq" id="WP_128692573.1">
    <property type="nucleotide sequence ID" value="NZ_LHQS01000001.1"/>
</dbReference>
<dbReference type="CDD" id="cd00317">
    <property type="entry name" value="cyclophilin"/>
    <property type="match status" value="1"/>
</dbReference>
<dbReference type="InterPro" id="IPR020892">
    <property type="entry name" value="Cyclophilin-type_PPIase_CS"/>
</dbReference>
<gene>
    <name evidence="5" type="ORF">ABH15_01365</name>
</gene>
<feature type="domain" description="PPIase cyclophilin-type" evidence="4">
    <location>
        <begin position="13"/>
        <end position="163"/>
    </location>
</feature>
<dbReference type="InterPro" id="IPR002130">
    <property type="entry name" value="Cyclophilin-type_PPIase_dom"/>
</dbReference>
<dbReference type="PANTHER" id="PTHR45625">
    <property type="entry name" value="PEPTIDYL-PROLYL CIS-TRANS ISOMERASE-RELATED"/>
    <property type="match status" value="1"/>
</dbReference>
<dbReference type="GO" id="GO:0003755">
    <property type="term" value="F:peptidyl-prolyl cis-trans isomerase activity"/>
    <property type="evidence" value="ECO:0007669"/>
    <property type="project" value="UniProtKB-KW"/>
</dbReference>
<dbReference type="InterPro" id="IPR029000">
    <property type="entry name" value="Cyclophilin-like_dom_sf"/>
</dbReference>
<dbReference type="EMBL" id="LHQS01000001">
    <property type="protein sequence ID" value="RXE56835.1"/>
    <property type="molecule type" value="Genomic_DNA"/>
</dbReference>
<evidence type="ECO:0000313" key="6">
    <source>
        <dbReference type="Proteomes" id="UP000290932"/>
    </source>
</evidence>
<dbReference type="PIRSF" id="PIRSF001467">
    <property type="entry name" value="Peptidylpro_ismrse"/>
    <property type="match status" value="1"/>
</dbReference>
<evidence type="ECO:0000256" key="3">
    <source>
        <dbReference type="ARBA" id="ARBA00023235"/>
    </source>
</evidence>
<dbReference type="InterPro" id="IPR044666">
    <property type="entry name" value="Cyclophilin_A-like"/>
</dbReference>
<proteinExistence type="predicted"/>
<dbReference type="Proteomes" id="UP000290932">
    <property type="component" value="Unassembled WGS sequence"/>
</dbReference>
<dbReference type="PANTHER" id="PTHR45625:SF4">
    <property type="entry name" value="PEPTIDYLPROLYL ISOMERASE DOMAIN AND WD REPEAT-CONTAINING PROTEIN 1"/>
    <property type="match status" value="1"/>
</dbReference>